<organism evidence="1 2">
    <name type="scientific">Ixodes persulcatus</name>
    <name type="common">Taiga tick</name>
    <dbReference type="NCBI Taxonomy" id="34615"/>
    <lineage>
        <taxon>Eukaryota</taxon>
        <taxon>Metazoa</taxon>
        <taxon>Ecdysozoa</taxon>
        <taxon>Arthropoda</taxon>
        <taxon>Chelicerata</taxon>
        <taxon>Arachnida</taxon>
        <taxon>Acari</taxon>
        <taxon>Parasitiformes</taxon>
        <taxon>Ixodida</taxon>
        <taxon>Ixodoidea</taxon>
        <taxon>Ixodidae</taxon>
        <taxon>Ixodinae</taxon>
        <taxon>Ixodes</taxon>
    </lineage>
</organism>
<sequence length="51" mass="5493">MSFLQTREEHFRQSQLLHPTPADCGPQQCHGCSAGEEISCPAGGDRVPVSP</sequence>
<name>A0AC60PIN2_IXOPE</name>
<comment type="caution">
    <text evidence="1">The sequence shown here is derived from an EMBL/GenBank/DDBJ whole genome shotgun (WGS) entry which is preliminary data.</text>
</comment>
<accession>A0AC60PIN2</accession>
<protein>
    <submittedName>
        <fullName evidence="1">Uncharacterized protein</fullName>
    </submittedName>
</protein>
<dbReference type="EMBL" id="JABSTQ010010556">
    <property type="protein sequence ID" value="KAG0419983.1"/>
    <property type="molecule type" value="Genomic_DNA"/>
</dbReference>
<evidence type="ECO:0000313" key="1">
    <source>
        <dbReference type="EMBL" id="KAG0419983.1"/>
    </source>
</evidence>
<proteinExistence type="predicted"/>
<reference evidence="1 2" key="1">
    <citation type="journal article" date="2020" name="Cell">
        <title>Large-Scale Comparative Analyses of Tick Genomes Elucidate Their Genetic Diversity and Vector Capacities.</title>
        <authorList>
            <consortium name="Tick Genome and Microbiome Consortium (TIGMIC)"/>
            <person name="Jia N."/>
            <person name="Wang J."/>
            <person name="Shi W."/>
            <person name="Du L."/>
            <person name="Sun Y."/>
            <person name="Zhan W."/>
            <person name="Jiang J.F."/>
            <person name="Wang Q."/>
            <person name="Zhang B."/>
            <person name="Ji P."/>
            <person name="Bell-Sakyi L."/>
            <person name="Cui X.M."/>
            <person name="Yuan T.T."/>
            <person name="Jiang B.G."/>
            <person name="Yang W.F."/>
            <person name="Lam T.T."/>
            <person name="Chang Q.C."/>
            <person name="Ding S.J."/>
            <person name="Wang X.J."/>
            <person name="Zhu J.G."/>
            <person name="Ruan X.D."/>
            <person name="Zhao L."/>
            <person name="Wei J.T."/>
            <person name="Ye R.Z."/>
            <person name="Que T.C."/>
            <person name="Du C.H."/>
            <person name="Zhou Y.H."/>
            <person name="Cheng J.X."/>
            <person name="Dai P.F."/>
            <person name="Guo W.B."/>
            <person name="Han X.H."/>
            <person name="Huang E.J."/>
            <person name="Li L.F."/>
            <person name="Wei W."/>
            <person name="Gao Y.C."/>
            <person name="Liu J.Z."/>
            <person name="Shao H.Z."/>
            <person name="Wang X."/>
            <person name="Wang C.C."/>
            <person name="Yang T.C."/>
            <person name="Huo Q.B."/>
            <person name="Li W."/>
            <person name="Chen H.Y."/>
            <person name="Chen S.E."/>
            <person name="Zhou L.G."/>
            <person name="Ni X.B."/>
            <person name="Tian J.H."/>
            <person name="Sheng Y."/>
            <person name="Liu T."/>
            <person name="Pan Y.S."/>
            <person name="Xia L.Y."/>
            <person name="Li J."/>
            <person name="Zhao F."/>
            <person name="Cao W.C."/>
        </authorList>
    </citation>
    <scope>NUCLEOTIDE SEQUENCE [LARGE SCALE GENOMIC DNA]</scope>
    <source>
        <strain evidence="1">Iper-2018</strain>
    </source>
</reference>
<keyword evidence="2" id="KW-1185">Reference proteome</keyword>
<gene>
    <name evidence="1" type="ORF">HPB47_003768</name>
</gene>
<dbReference type="Proteomes" id="UP000805193">
    <property type="component" value="Unassembled WGS sequence"/>
</dbReference>
<feature type="non-terminal residue" evidence="1">
    <location>
        <position position="51"/>
    </location>
</feature>
<evidence type="ECO:0000313" key="2">
    <source>
        <dbReference type="Proteomes" id="UP000805193"/>
    </source>
</evidence>